<evidence type="ECO:0000313" key="1">
    <source>
        <dbReference type="EMBL" id="KAJ4453335.1"/>
    </source>
</evidence>
<dbReference type="Proteomes" id="UP001141327">
    <property type="component" value="Unassembled WGS sequence"/>
</dbReference>
<accession>A0ABQ8U7M9</accession>
<sequence>MSTDQVTNAILSAGFQDISYQISQPILNDNSTKSYEVKEIKEDSGNPTDALVPGSGTTASFSYVYPKSGALAVWKDAIIYLILKFTCTTSSEKATINICSDIRRIFGKVTTKINNTIESIIQDYGMTNYMVDILTKTRDVLMNSGIQGLYPDLAEDDGSMEDLRHAFIAGTSVTKAFMIPLGIPILSGNGAYLPGTTVNIQFELAPNSSVFYCGNGITDNNKINIEVSQMKILLPQVTPHYLLGEEISKKNLTGFSIAYPKYTIHRTTRKLSADDTFNFVKYKSIPAYVFIAFQPIGVLSNITAGTAHPDPCKFVDPGLLRISIEDGDKNTIPNEVHDLNIANGDFPFVYHDLMKCTKFFNDVVHGGIITRENFQTMYPIFAFKVRKNCAGLPELNNHECAINIHTILKPAAEGAPEQRQHVIWMLAAFDGVTTFNGSTGSATEEFGKD</sequence>
<organism evidence="1 2">
    <name type="scientific">Paratrimastix pyriformis</name>
    <dbReference type="NCBI Taxonomy" id="342808"/>
    <lineage>
        <taxon>Eukaryota</taxon>
        <taxon>Metamonada</taxon>
        <taxon>Preaxostyla</taxon>
        <taxon>Paratrimastigidae</taxon>
        <taxon>Paratrimastix</taxon>
    </lineage>
</organism>
<evidence type="ECO:0000313" key="2">
    <source>
        <dbReference type="Proteomes" id="UP001141327"/>
    </source>
</evidence>
<protein>
    <submittedName>
        <fullName evidence="1">Uncharacterized protein</fullName>
    </submittedName>
</protein>
<gene>
    <name evidence="1" type="ORF">PAPYR_12222</name>
</gene>
<comment type="caution">
    <text evidence="1">The sequence shown here is derived from an EMBL/GenBank/DDBJ whole genome shotgun (WGS) entry which is preliminary data.</text>
</comment>
<name>A0ABQ8U7M9_9EUKA</name>
<proteinExistence type="predicted"/>
<dbReference type="EMBL" id="JAPMOS010000278">
    <property type="protein sequence ID" value="KAJ4453335.1"/>
    <property type="molecule type" value="Genomic_DNA"/>
</dbReference>
<reference evidence="1" key="1">
    <citation type="journal article" date="2022" name="bioRxiv">
        <title>Genomics of Preaxostyla Flagellates Illuminates Evolutionary Transitions and the Path Towards Mitochondrial Loss.</title>
        <authorList>
            <person name="Novak L.V.F."/>
            <person name="Treitli S.C."/>
            <person name="Pyrih J."/>
            <person name="Halakuc P."/>
            <person name="Pipaliya S.V."/>
            <person name="Vacek V."/>
            <person name="Brzon O."/>
            <person name="Soukal P."/>
            <person name="Eme L."/>
            <person name="Dacks J.B."/>
            <person name="Karnkowska A."/>
            <person name="Elias M."/>
            <person name="Hampl V."/>
        </authorList>
    </citation>
    <scope>NUCLEOTIDE SEQUENCE</scope>
    <source>
        <strain evidence="1">RCP-MX</strain>
    </source>
</reference>
<keyword evidence="2" id="KW-1185">Reference proteome</keyword>